<dbReference type="Gramene" id="ERN15159">
    <property type="protein sequence ID" value="ERN15159"/>
    <property type="gene ID" value="AMTR_s00056p00136660"/>
</dbReference>
<organism evidence="8 9">
    <name type="scientific">Amborella trichopoda</name>
    <dbReference type="NCBI Taxonomy" id="13333"/>
    <lineage>
        <taxon>Eukaryota</taxon>
        <taxon>Viridiplantae</taxon>
        <taxon>Streptophyta</taxon>
        <taxon>Embryophyta</taxon>
        <taxon>Tracheophyta</taxon>
        <taxon>Spermatophyta</taxon>
        <taxon>Magnoliopsida</taxon>
        <taxon>Amborellales</taxon>
        <taxon>Amborellaceae</taxon>
        <taxon>Amborella</taxon>
    </lineage>
</organism>
<proteinExistence type="inferred from homology"/>
<dbReference type="Proteomes" id="UP000017836">
    <property type="component" value="Unassembled WGS sequence"/>
</dbReference>
<dbReference type="OMA" id="FSFMPEF"/>
<dbReference type="InterPro" id="IPR029240">
    <property type="entry name" value="MMS19_N"/>
</dbReference>
<dbReference type="SUPFAM" id="SSF48371">
    <property type="entry name" value="ARM repeat"/>
    <property type="match status" value="1"/>
</dbReference>
<dbReference type="InterPro" id="IPR011989">
    <property type="entry name" value="ARM-like"/>
</dbReference>
<evidence type="ECO:0000313" key="8">
    <source>
        <dbReference type="EMBL" id="ERN15159.1"/>
    </source>
</evidence>
<dbReference type="InterPro" id="IPR016024">
    <property type="entry name" value="ARM-type_fold"/>
</dbReference>
<feature type="domain" description="MMS19 C-terminal" evidence="6">
    <location>
        <begin position="713"/>
        <end position="1109"/>
    </location>
</feature>
<evidence type="ECO:0000256" key="5">
    <source>
        <dbReference type="RuleBase" id="RU367072"/>
    </source>
</evidence>
<dbReference type="GO" id="GO:0097361">
    <property type="term" value="C:cytosolic [4Fe-4S] assembly targeting complex"/>
    <property type="evidence" value="ECO:0000318"/>
    <property type="project" value="GO_Central"/>
</dbReference>
<dbReference type="EMBL" id="KI392510">
    <property type="protein sequence ID" value="ERN15159.1"/>
    <property type="molecule type" value="Genomic_DNA"/>
</dbReference>
<comment type="function">
    <text evidence="5">Key component of the cytosolic iron-sulfur protein assembly (CIA) complex, a multiprotein complex that mediates the incorporation of iron-sulfur cluster into apoproteins specifically involved in DNA metabolism and genomic integrity. In the CIA complex, MMS19 acts as an adapter between early-acting CIA components and a subset of cellular target iron-sulfur proteins.</text>
</comment>
<evidence type="ECO:0000313" key="9">
    <source>
        <dbReference type="Proteomes" id="UP000017836"/>
    </source>
</evidence>
<dbReference type="Gene3D" id="1.25.10.10">
    <property type="entry name" value="Leucine-rich Repeat Variant"/>
    <property type="match status" value="1"/>
</dbReference>
<dbReference type="GO" id="GO:0051604">
    <property type="term" value="P:protein maturation"/>
    <property type="evidence" value="ECO:0000318"/>
    <property type="project" value="GO_Central"/>
</dbReference>
<protein>
    <recommendedName>
        <fullName evidence="5">MMS19 nucleotide excision repair protein</fullName>
    </recommendedName>
</protein>
<comment type="subcellular location">
    <subcellularLocation>
        <location evidence="1 5">Nucleus</location>
    </subcellularLocation>
</comment>
<accession>U5CYC2</accession>
<dbReference type="Pfam" id="PF12460">
    <property type="entry name" value="MMS19_C"/>
    <property type="match status" value="1"/>
</dbReference>
<dbReference type="PANTHER" id="PTHR12891">
    <property type="entry name" value="DNA REPAIR/TRANSCRIPTION PROTEIN MET18/MMS19"/>
    <property type="match status" value="1"/>
</dbReference>
<dbReference type="InterPro" id="IPR039920">
    <property type="entry name" value="MMS19"/>
</dbReference>
<dbReference type="HOGENOM" id="CLU_005943_0_0_1"/>
<feature type="domain" description="MMS19 N-terminal" evidence="7">
    <location>
        <begin position="46"/>
        <end position="310"/>
    </location>
</feature>
<keyword evidence="4 5" id="KW-0539">Nucleus</keyword>
<dbReference type="InterPro" id="IPR024687">
    <property type="entry name" value="MMS19_C"/>
</dbReference>
<dbReference type="STRING" id="13333.U5CYC2"/>
<comment type="similarity">
    <text evidence="2 5">Belongs to the MET18/MMS19 family.</text>
</comment>
<evidence type="ECO:0000256" key="4">
    <source>
        <dbReference type="ARBA" id="ARBA00023242"/>
    </source>
</evidence>
<evidence type="ECO:0000259" key="6">
    <source>
        <dbReference type="Pfam" id="PF12460"/>
    </source>
</evidence>
<dbReference type="GO" id="GO:0005634">
    <property type="term" value="C:nucleus"/>
    <property type="evidence" value="ECO:0007669"/>
    <property type="project" value="UniProtKB-SubCell"/>
</dbReference>
<dbReference type="PANTHER" id="PTHR12891:SF0">
    <property type="entry name" value="MMS19 NUCLEOTIDE EXCISION REPAIR PROTEIN HOMOLOG"/>
    <property type="match status" value="1"/>
</dbReference>
<keyword evidence="5" id="KW-0234">DNA repair</keyword>
<evidence type="ECO:0000259" key="7">
    <source>
        <dbReference type="Pfam" id="PF14500"/>
    </source>
</evidence>
<dbReference type="GO" id="GO:0016226">
    <property type="term" value="P:iron-sulfur cluster assembly"/>
    <property type="evidence" value="ECO:0007669"/>
    <property type="project" value="UniProtKB-UniRule"/>
</dbReference>
<evidence type="ECO:0000256" key="1">
    <source>
        <dbReference type="ARBA" id="ARBA00004123"/>
    </source>
</evidence>
<reference evidence="9" key="1">
    <citation type="journal article" date="2013" name="Science">
        <title>The Amborella genome and the evolution of flowering plants.</title>
        <authorList>
            <consortium name="Amborella Genome Project"/>
        </authorList>
    </citation>
    <scope>NUCLEOTIDE SEQUENCE [LARGE SCALE GENOMIC DNA]</scope>
</reference>
<sequence>MASTASWIPHVEVFVDPSRSKDQQDASLNVIATLMKKDTLTLEALVQEMEVYLTTTDASVRSRGILLVAELLSYLASKPIDGAIIHSLTEFFTSRLADWQALRGAFIGCLALLRRKSHTGTISDNDLINLTKSFLLNIQVQALALHDRLLCLELLECLLDQFPSVISVLDDELVYGVLAAIDEEKDPRCLMLVFHVVELLVQVFPDPSVAKDAFDILGRYFPIYFTRPNVDAIDIKREDLSRRMMNAFSSSPLFEPFCIPLLLEKLSSSLEMAKLDALKYLSHCAPRYGPSRMASHAYAIWSALKDVIFNLSSHGPSISIICELPDNLGSQENEVVKEALVCLENCVLVFDIPKDETFLRLIVEDEDLEMTFRSITSEKCNKDLPHERKQRFCALRNILFTSAKVSSACCNRVFGSFFQRLMNFLRISSLDSPFDWASNRNSYVCVELDFEALHICLELIAASNHLANALSSQEVCPTPTQDPWLLLLQSFSGCLVFALGSSVVANKSSSIREMSPSIGEEDLPLKVTGLQILATFPDSYSPLSRDAFENILAVFMSVITERYEETSLWTSTLKALVQVGMSIERYHDSQRGVCFMTIVIEKLLSYLFNRSTFPPLSLNLKAISEIAMMGLCFMKRVTKGFGEALSTNFLEAVAEGNTKSAEMAIEILKCYSLYLLPWLQNKEGFEEDAMHLATDIWSYMESISFCIGSHGKSLLEATMMAMKLAVGCCTMNQQSSIVSKAHNILASSTLYLVKDSMSLSTSVQLEKLKITPESVSSACKDGWLISLFASVVIALQPQTVIPDLRIILELFMIVVLLKGDEASAQALGSIVNKWPVKSNEVSGACTLGEAMDIMVERGFRPIIFNVNQKKHEDVDNNKEIVSHLPISNDSRVHALFGLAWIGKGLVMRGHEKVKDITLLLLSCVLPTGGMRSMPSQHDVLGNDGGESINIAVARSAADAFHIIMSDSETSVNQKFHATIRPLYKQRFCSTVMPILLSSIKESHSSITKSMLFRTFGHIIIGTPLAAILIEAPKIVPPLLDGLSMLTLDVQNKDQIYDLLVVLSGILMDETGKEAVVENAHTIIGCLSKLVTYPHLMIVRETAIQCLVAMAALPHARIYPMRLQVLETVSKALDDQKRSVRQEAVRCHHVWASMASRSLRF</sequence>
<keyword evidence="9" id="KW-1185">Reference proteome</keyword>
<gene>
    <name evidence="8" type="ORF">AMTR_s00056p00136660</name>
</gene>
<evidence type="ECO:0000256" key="3">
    <source>
        <dbReference type="ARBA" id="ARBA00022737"/>
    </source>
</evidence>
<evidence type="ECO:0000256" key="2">
    <source>
        <dbReference type="ARBA" id="ARBA00009340"/>
    </source>
</evidence>
<keyword evidence="5" id="KW-0227">DNA damage</keyword>
<dbReference type="AlphaFoldDB" id="U5CYC2"/>
<name>U5CYC2_AMBTC</name>
<dbReference type="eggNOG" id="KOG1967">
    <property type="taxonomic scope" value="Eukaryota"/>
</dbReference>
<keyword evidence="3" id="KW-0677">Repeat</keyword>
<dbReference type="GO" id="GO:0006281">
    <property type="term" value="P:DNA repair"/>
    <property type="evidence" value="ECO:0007669"/>
    <property type="project" value="UniProtKB-UniRule"/>
</dbReference>
<dbReference type="Pfam" id="PF14500">
    <property type="entry name" value="MMS19_N"/>
    <property type="match status" value="1"/>
</dbReference>